<feature type="transmembrane region" description="Helical" evidence="1">
    <location>
        <begin position="196"/>
        <end position="213"/>
    </location>
</feature>
<dbReference type="AlphaFoldDB" id="A0A328BPN3"/>
<gene>
    <name evidence="2" type="ORF">DJ019_01185</name>
</gene>
<feature type="transmembrane region" description="Helical" evidence="1">
    <location>
        <begin position="103"/>
        <end position="124"/>
    </location>
</feature>
<dbReference type="PANTHER" id="PTHR33802:SF1">
    <property type="entry name" value="XK-RELATED PROTEIN"/>
    <property type="match status" value="1"/>
</dbReference>
<keyword evidence="1" id="KW-1133">Transmembrane helix</keyword>
<dbReference type="EMBL" id="QFYS01000001">
    <property type="protein sequence ID" value="RAK68665.1"/>
    <property type="molecule type" value="Genomic_DNA"/>
</dbReference>
<feature type="transmembrane region" description="Helical" evidence="1">
    <location>
        <begin position="219"/>
        <end position="240"/>
    </location>
</feature>
<sequence>MNARQIAVIAAVVFAVLSPIIQAFGNIGLSASEFSRSGDQTLRAAGYAFSIWSLIYAGLMAFAVWQAAPRNRDAPLTSRLGWPATAAIVGIGLWIWASALDARWATVAIIVVSAVVLISGLLAARRYDTGALLDWLLAWWPLGLLAGWLTIASALNILTVLTAEGYITPASALPAAGLGILAVSGVTLAILKISRLIAYGVPVAWGLVAVWVAEKGDQPLVAAAALAAAIVIGLFAAWLARSRAPAS</sequence>
<dbReference type="RefSeq" id="WP_111274157.1">
    <property type="nucleotide sequence ID" value="NZ_QFYS01000001.1"/>
</dbReference>
<evidence type="ECO:0000313" key="2">
    <source>
        <dbReference type="EMBL" id="RAK68665.1"/>
    </source>
</evidence>
<keyword evidence="1" id="KW-0812">Transmembrane</keyword>
<feature type="transmembrane region" description="Helical" evidence="1">
    <location>
        <begin position="47"/>
        <end position="68"/>
    </location>
</feature>
<evidence type="ECO:0000256" key="1">
    <source>
        <dbReference type="SAM" id="Phobius"/>
    </source>
</evidence>
<evidence type="ECO:0008006" key="4">
    <source>
        <dbReference type="Google" id="ProtNLM"/>
    </source>
</evidence>
<comment type="caution">
    <text evidence="2">The sequence shown here is derived from an EMBL/GenBank/DDBJ whole genome shotgun (WGS) entry which is preliminary data.</text>
</comment>
<keyword evidence="1" id="KW-0472">Membrane</keyword>
<reference evidence="2 3" key="1">
    <citation type="submission" date="2018-05" db="EMBL/GenBank/DDBJ databases">
        <authorList>
            <person name="Lanie J.A."/>
            <person name="Ng W.-L."/>
            <person name="Kazmierczak K.M."/>
            <person name="Andrzejewski T.M."/>
            <person name="Davidsen T.M."/>
            <person name="Wayne K.J."/>
            <person name="Tettelin H."/>
            <person name="Glass J.I."/>
            <person name="Rusch D."/>
            <person name="Podicherti R."/>
            <person name="Tsui H.-C.T."/>
            <person name="Winkler M.E."/>
        </authorList>
    </citation>
    <scope>NUCLEOTIDE SEQUENCE [LARGE SCALE GENOMIC DNA]</scope>
    <source>
        <strain evidence="2 3">BUT-10</strain>
    </source>
</reference>
<feature type="transmembrane region" description="Helical" evidence="1">
    <location>
        <begin position="136"/>
        <end position="158"/>
    </location>
</feature>
<feature type="transmembrane region" description="Helical" evidence="1">
    <location>
        <begin position="170"/>
        <end position="191"/>
    </location>
</feature>
<name>A0A328BPN3_9CAUL</name>
<organism evidence="2 3">
    <name type="scientific">Phenylobacterium kunshanense</name>
    <dbReference type="NCBI Taxonomy" id="1445034"/>
    <lineage>
        <taxon>Bacteria</taxon>
        <taxon>Pseudomonadati</taxon>
        <taxon>Pseudomonadota</taxon>
        <taxon>Alphaproteobacteria</taxon>
        <taxon>Caulobacterales</taxon>
        <taxon>Caulobacteraceae</taxon>
        <taxon>Phenylobacterium</taxon>
    </lineage>
</organism>
<keyword evidence="3" id="KW-1185">Reference proteome</keyword>
<dbReference type="Proteomes" id="UP000249524">
    <property type="component" value="Unassembled WGS sequence"/>
</dbReference>
<dbReference type="PANTHER" id="PTHR33802">
    <property type="entry name" value="SI:CH211-161H7.5-RELATED"/>
    <property type="match status" value="1"/>
</dbReference>
<dbReference type="OrthoDB" id="5189031at2"/>
<accession>A0A328BPN3</accession>
<proteinExistence type="predicted"/>
<evidence type="ECO:0000313" key="3">
    <source>
        <dbReference type="Proteomes" id="UP000249524"/>
    </source>
</evidence>
<protein>
    <recommendedName>
        <fullName evidence="4">Tryptophan-rich sensory protein</fullName>
    </recommendedName>
</protein>
<feature type="transmembrane region" description="Helical" evidence="1">
    <location>
        <begin position="80"/>
        <end position="97"/>
    </location>
</feature>